<evidence type="ECO:0000313" key="3">
    <source>
        <dbReference type="Proteomes" id="UP000001542"/>
    </source>
</evidence>
<dbReference type="VEuPathDB" id="TrichDB:TVAG_224830"/>
<dbReference type="PANTHER" id="PTHR11200">
    <property type="entry name" value="INOSITOL 5-PHOSPHATASE"/>
    <property type="match status" value="1"/>
</dbReference>
<dbReference type="InterPro" id="IPR008962">
    <property type="entry name" value="PapD-like_sf"/>
</dbReference>
<dbReference type="GO" id="GO:0004439">
    <property type="term" value="F:phosphatidylinositol-4,5-bisphosphate 5-phosphatase activity"/>
    <property type="evidence" value="ECO:0000318"/>
    <property type="project" value="GO_Central"/>
</dbReference>
<keyword evidence="2" id="KW-0540">Nuclease</keyword>
<evidence type="ECO:0000313" key="2">
    <source>
        <dbReference type="EMBL" id="EAX92121.1"/>
    </source>
</evidence>
<sequence>MDYEDEKVLVKCEKSRKFEAFISQFRLTANISLNASDDFHQQNAVYLKANSMEKNYPLPFDFIDLHKTKYGLSPVGIFKETEEVWKERCTVLNSSYFTQSQPIVIHCLTWNVAEATPTTYATPELMKVIHSNPDVAFFSFQEIDMSVNSMVIGNSAKANQWKEVITASVKTSQLEIVHSISLGGVFGCLALNKTNPQLRLAKTKKLRLGAGGIVANKSFVQFNIEAGAANICLVGCHLTAHDHNIESRNQQLIKIMNMVPRDTDYLFICGDLNYRISMPYEKVVNLCNGSDLSSLLETDQLINQRRMVPELGKLFEPPITFRPTYKFDKNSDIYDTSPKKRVPSYTDRVLLRTFEPRISVGPNDAFFFETDVFYHYGDPRYPFSNKSYFAPTEPDHNYPVDPKNILYTNGTSKISDHRCVHSHWELMIPAENKERKEVFNSLLYKKYNELLSLEKPICIANTQKVEIKRKKSITIEIENISYTLAEFSVNTTTDKIVVTPSSGYIIPGQSIKVEIQAVHRAKGEHFILFMSPNGTLCSIQVKIKSSL</sequence>
<dbReference type="Gene3D" id="3.60.10.10">
    <property type="entry name" value="Endonuclease/exonuclease/phosphatase"/>
    <property type="match status" value="1"/>
</dbReference>
<dbReference type="SUPFAM" id="SSF49354">
    <property type="entry name" value="PapD-like"/>
    <property type="match status" value="1"/>
</dbReference>
<dbReference type="Proteomes" id="UP000001542">
    <property type="component" value="Unassembled WGS sequence"/>
</dbReference>
<dbReference type="SMART" id="SM00128">
    <property type="entry name" value="IPPc"/>
    <property type="match status" value="1"/>
</dbReference>
<dbReference type="KEGG" id="tva:4749833"/>
<dbReference type="SUPFAM" id="SSF56219">
    <property type="entry name" value="DNase I-like"/>
    <property type="match status" value="1"/>
</dbReference>
<dbReference type="GO" id="GO:0004519">
    <property type="term" value="F:endonuclease activity"/>
    <property type="evidence" value="ECO:0007669"/>
    <property type="project" value="UniProtKB-KW"/>
</dbReference>
<dbReference type="EMBL" id="DS113988">
    <property type="protein sequence ID" value="EAX92121.1"/>
    <property type="molecule type" value="Genomic_DNA"/>
</dbReference>
<dbReference type="GO" id="GO:0046856">
    <property type="term" value="P:phosphatidylinositol dephosphorylation"/>
    <property type="evidence" value="ECO:0007669"/>
    <property type="project" value="InterPro"/>
</dbReference>
<proteinExistence type="predicted"/>
<gene>
    <name evidence="2" type="ORF">TVAG_224830</name>
</gene>
<dbReference type="InterPro" id="IPR000300">
    <property type="entry name" value="IPPc"/>
</dbReference>
<accession>A2FSJ2</accession>
<feature type="domain" description="Inositol polyphosphate-related phosphatase" evidence="1">
    <location>
        <begin position="101"/>
        <end position="364"/>
    </location>
</feature>
<dbReference type="eggNOG" id="KOG0565">
    <property type="taxonomic scope" value="Eukaryota"/>
</dbReference>
<dbReference type="PANTHER" id="PTHR11200:SF300">
    <property type="entry name" value="TYPE II INOSITOL 1,4,5-TRISPHOSPHATE 5-PHOSPHATASE"/>
    <property type="match status" value="1"/>
</dbReference>
<keyword evidence="3" id="KW-1185">Reference proteome</keyword>
<reference evidence="2" key="2">
    <citation type="journal article" date="2007" name="Science">
        <title>Draft genome sequence of the sexually transmitted pathogen Trichomonas vaginalis.</title>
        <authorList>
            <person name="Carlton J.M."/>
            <person name="Hirt R.P."/>
            <person name="Silva J.C."/>
            <person name="Delcher A.L."/>
            <person name="Schatz M."/>
            <person name="Zhao Q."/>
            <person name="Wortman J.R."/>
            <person name="Bidwell S.L."/>
            <person name="Alsmark U.C.M."/>
            <person name="Besteiro S."/>
            <person name="Sicheritz-Ponten T."/>
            <person name="Noel C.J."/>
            <person name="Dacks J.B."/>
            <person name="Foster P.G."/>
            <person name="Simillion C."/>
            <person name="Van de Peer Y."/>
            <person name="Miranda-Saavedra D."/>
            <person name="Barton G.J."/>
            <person name="Westrop G.D."/>
            <person name="Mueller S."/>
            <person name="Dessi D."/>
            <person name="Fiori P.L."/>
            <person name="Ren Q."/>
            <person name="Paulsen I."/>
            <person name="Zhang H."/>
            <person name="Bastida-Corcuera F.D."/>
            <person name="Simoes-Barbosa A."/>
            <person name="Brown M.T."/>
            <person name="Hayes R.D."/>
            <person name="Mukherjee M."/>
            <person name="Okumura C.Y."/>
            <person name="Schneider R."/>
            <person name="Smith A.J."/>
            <person name="Vanacova S."/>
            <person name="Villalvazo M."/>
            <person name="Haas B.J."/>
            <person name="Pertea M."/>
            <person name="Feldblyum T.V."/>
            <person name="Utterback T.R."/>
            <person name="Shu C.L."/>
            <person name="Osoegawa K."/>
            <person name="de Jong P.J."/>
            <person name="Hrdy I."/>
            <person name="Horvathova L."/>
            <person name="Zubacova Z."/>
            <person name="Dolezal P."/>
            <person name="Malik S.B."/>
            <person name="Logsdon J.M. Jr."/>
            <person name="Henze K."/>
            <person name="Gupta A."/>
            <person name="Wang C.C."/>
            <person name="Dunne R.L."/>
            <person name="Upcroft J.A."/>
            <person name="Upcroft P."/>
            <person name="White O."/>
            <person name="Salzberg S.L."/>
            <person name="Tang P."/>
            <person name="Chiu C.-H."/>
            <person name="Lee Y.-S."/>
            <person name="Embley T.M."/>
            <person name="Coombs G.H."/>
            <person name="Mottram J.C."/>
            <person name="Tachezy J."/>
            <person name="Fraser-Liggett C.M."/>
            <person name="Johnson P.J."/>
        </authorList>
    </citation>
    <scope>NUCLEOTIDE SEQUENCE [LARGE SCALE GENOMIC DNA]</scope>
    <source>
        <strain evidence="2">G3</strain>
    </source>
</reference>
<dbReference type="OrthoDB" id="7862313at2759"/>
<dbReference type="InterPro" id="IPR046985">
    <property type="entry name" value="IP5"/>
</dbReference>
<dbReference type="InterPro" id="IPR036691">
    <property type="entry name" value="Endo/exonu/phosph_ase_sf"/>
</dbReference>
<reference evidence="2" key="1">
    <citation type="submission" date="2006-10" db="EMBL/GenBank/DDBJ databases">
        <authorList>
            <person name="Amadeo P."/>
            <person name="Zhao Q."/>
            <person name="Wortman J."/>
            <person name="Fraser-Liggett C."/>
            <person name="Carlton J."/>
        </authorList>
    </citation>
    <scope>NUCLEOTIDE SEQUENCE</scope>
    <source>
        <strain evidence="2">G3</strain>
    </source>
</reference>
<dbReference type="STRING" id="5722.A2FSJ2"/>
<dbReference type="VEuPathDB" id="TrichDB:TVAGG3_0970410"/>
<name>A2FSJ2_TRIV3</name>
<keyword evidence="2" id="KW-0378">Hydrolase</keyword>
<dbReference type="AlphaFoldDB" id="A2FSJ2"/>
<keyword evidence="2" id="KW-0255">Endonuclease</keyword>
<dbReference type="InParanoid" id="A2FSJ2"/>
<dbReference type="Pfam" id="PF22669">
    <property type="entry name" value="Exo_endo_phos2"/>
    <property type="match status" value="1"/>
</dbReference>
<dbReference type="SMR" id="A2FSJ2"/>
<evidence type="ECO:0000259" key="1">
    <source>
        <dbReference type="SMART" id="SM00128"/>
    </source>
</evidence>
<organism evidence="2 3">
    <name type="scientific">Trichomonas vaginalis (strain ATCC PRA-98 / G3)</name>
    <dbReference type="NCBI Taxonomy" id="412133"/>
    <lineage>
        <taxon>Eukaryota</taxon>
        <taxon>Metamonada</taxon>
        <taxon>Parabasalia</taxon>
        <taxon>Trichomonadida</taxon>
        <taxon>Trichomonadidae</taxon>
        <taxon>Trichomonas</taxon>
    </lineage>
</organism>
<protein>
    <submittedName>
        <fullName evidence="2">Endonuclease/Exonuclease/phosphatase family protein</fullName>
    </submittedName>
</protein>